<evidence type="ECO:0000256" key="11">
    <source>
        <dbReference type="RuleBase" id="RU003357"/>
    </source>
</evidence>
<name>A0ABQ5QJ76_9BACT</name>
<evidence type="ECO:0000256" key="3">
    <source>
        <dbReference type="ARBA" id="ARBA00022452"/>
    </source>
</evidence>
<evidence type="ECO:0000256" key="6">
    <source>
        <dbReference type="ARBA" id="ARBA00023077"/>
    </source>
</evidence>
<dbReference type="PANTHER" id="PTHR30069:SF29">
    <property type="entry name" value="HEMOGLOBIN AND HEMOGLOBIN-HAPTOGLOBIN-BINDING PROTEIN 1-RELATED"/>
    <property type="match status" value="1"/>
</dbReference>
<dbReference type="Gene3D" id="2.170.130.10">
    <property type="entry name" value="TonB-dependent receptor, plug domain"/>
    <property type="match status" value="1"/>
</dbReference>
<dbReference type="Gene3D" id="2.40.170.20">
    <property type="entry name" value="TonB-dependent receptor, beta-barrel domain"/>
    <property type="match status" value="1"/>
</dbReference>
<feature type="domain" description="TonB-dependent receptor-like beta-barrel" evidence="12">
    <location>
        <begin position="302"/>
        <end position="653"/>
    </location>
</feature>
<evidence type="ECO:0000259" key="13">
    <source>
        <dbReference type="Pfam" id="PF07715"/>
    </source>
</evidence>
<dbReference type="SUPFAM" id="SSF56935">
    <property type="entry name" value="Porins"/>
    <property type="match status" value="1"/>
</dbReference>
<dbReference type="PROSITE" id="PS52016">
    <property type="entry name" value="TONB_DEPENDENT_REC_3"/>
    <property type="match status" value="1"/>
</dbReference>
<dbReference type="InterPro" id="IPR036942">
    <property type="entry name" value="Beta-barrel_TonB_sf"/>
</dbReference>
<dbReference type="Pfam" id="PF00593">
    <property type="entry name" value="TonB_dep_Rec_b-barrel"/>
    <property type="match status" value="1"/>
</dbReference>
<feature type="domain" description="TonB-dependent receptor plug" evidence="13">
    <location>
        <begin position="103"/>
        <end position="201"/>
    </location>
</feature>
<dbReference type="InterPro" id="IPR039426">
    <property type="entry name" value="TonB-dep_rcpt-like"/>
</dbReference>
<dbReference type="Gene3D" id="2.60.40.1120">
    <property type="entry name" value="Carboxypeptidase-like, regulatory domain"/>
    <property type="match status" value="1"/>
</dbReference>
<evidence type="ECO:0000256" key="8">
    <source>
        <dbReference type="ARBA" id="ARBA00023170"/>
    </source>
</evidence>
<organism evidence="14 15">
    <name type="scientific">Geothrix limicola</name>
    <dbReference type="NCBI Taxonomy" id="2927978"/>
    <lineage>
        <taxon>Bacteria</taxon>
        <taxon>Pseudomonadati</taxon>
        <taxon>Acidobacteriota</taxon>
        <taxon>Holophagae</taxon>
        <taxon>Holophagales</taxon>
        <taxon>Holophagaceae</taxon>
        <taxon>Geothrix</taxon>
    </lineage>
</organism>
<keyword evidence="5" id="KW-0732">Signal</keyword>
<dbReference type="InterPro" id="IPR000531">
    <property type="entry name" value="Beta-barrel_TonB"/>
</dbReference>
<dbReference type="Pfam" id="PF07715">
    <property type="entry name" value="Plug"/>
    <property type="match status" value="1"/>
</dbReference>
<dbReference type="InterPro" id="IPR037066">
    <property type="entry name" value="Plug_dom_sf"/>
</dbReference>
<dbReference type="PANTHER" id="PTHR30069">
    <property type="entry name" value="TONB-DEPENDENT OUTER MEMBRANE RECEPTOR"/>
    <property type="match status" value="1"/>
</dbReference>
<keyword evidence="9 10" id="KW-0998">Cell outer membrane</keyword>
<keyword evidence="6 11" id="KW-0798">TonB box</keyword>
<evidence type="ECO:0000256" key="2">
    <source>
        <dbReference type="ARBA" id="ARBA00022448"/>
    </source>
</evidence>
<evidence type="ECO:0000256" key="7">
    <source>
        <dbReference type="ARBA" id="ARBA00023136"/>
    </source>
</evidence>
<evidence type="ECO:0000256" key="10">
    <source>
        <dbReference type="PROSITE-ProRule" id="PRU01360"/>
    </source>
</evidence>
<dbReference type="Pfam" id="PF13620">
    <property type="entry name" value="CarboxypepD_reg"/>
    <property type="match status" value="1"/>
</dbReference>
<sequence>MMLATLFQAALELSGVILGPGGKPIAGAQVLVGAHKVQTDAKGRFTMSLETTGPVEVRISAAGMDGQTRMGQPGEPLLVLLTPTPQGALVEVVEGSGYSSEEGATSTLSRMEIYTTPGAAADVMQAAKGLPGVSNASEGAELFVRGGKPEEVGIWLNGGHLTRPFHHPNTQGGIFSAVDTALVTRVDFVPGAFSARYGDALSAVMDISTDQTTPAVSNTLLITLPTQGFAAERPLGAGLLRASIRRSDPVLLDKWYGLAPSFEESPLSHDAQLNWQQPLGSGRLVATGLFSKDHLATDVTIANLRDSYRNQSETRFGALQWTGTLGDRAGLSLSASDSQTHIAWTFNHWGIDQQERSRSARAELTLPFGELLTLEGGLDVDRSHVDPQGQVPFDLANWNPASASRTFAYGFDTRRDGAYLTARLRLSPQWGLSLGGRQDRYGLEGETTRDFRATLSYLIREGITFRLAGGTFHQAPLTSQIDPHAGNPDLAIQRATHALASLDAAWKGAVAWNLRLEAYRKDYDHLVVQDPVLRYVSTGRGYAQGVDLLLKAAVPGWRGWIGYGYLDTERKEDQQPLLGPAPTSVPHNLTAVSSHTLAPGWELAGTFRYASGSPVTPILGATPNPGGGWDPIEGARYSDRLPLYHRLDLRLTHLFSLRGVNCVVFGEVMNLLARHNAASYAYTPDYSEHRVSESYFSRRILVVGASLNW</sequence>
<keyword evidence="15" id="KW-1185">Reference proteome</keyword>
<proteinExistence type="inferred from homology"/>
<keyword evidence="3 10" id="KW-1134">Transmembrane beta strand</keyword>
<accession>A0ABQ5QJ76</accession>
<dbReference type="SUPFAM" id="SSF49464">
    <property type="entry name" value="Carboxypeptidase regulatory domain-like"/>
    <property type="match status" value="1"/>
</dbReference>
<evidence type="ECO:0000256" key="5">
    <source>
        <dbReference type="ARBA" id="ARBA00022729"/>
    </source>
</evidence>
<keyword evidence="8" id="KW-0675">Receptor</keyword>
<evidence type="ECO:0000256" key="9">
    <source>
        <dbReference type="ARBA" id="ARBA00023237"/>
    </source>
</evidence>
<evidence type="ECO:0000259" key="12">
    <source>
        <dbReference type="Pfam" id="PF00593"/>
    </source>
</evidence>
<comment type="caution">
    <text evidence="14">The sequence shown here is derived from an EMBL/GenBank/DDBJ whole genome shotgun (WGS) entry which is preliminary data.</text>
</comment>
<evidence type="ECO:0000256" key="4">
    <source>
        <dbReference type="ARBA" id="ARBA00022692"/>
    </source>
</evidence>
<dbReference type="InterPro" id="IPR012910">
    <property type="entry name" value="Plug_dom"/>
</dbReference>
<keyword evidence="4 10" id="KW-0812">Transmembrane</keyword>
<evidence type="ECO:0000313" key="14">
    <source>
        <dbReference type="EMBL" id="GLH74383.1"/>
    </source>
</evidence>
<evidence type="ECO:0000256" key="1">
    <source>
        <dbReference type="ARBA" id="ARBA00004571"/>
    </source>
</evidence>
<comment type="subcellular location">
    <subcellularLocation>
        <location evidence="1 10">Cell outer membrane</location>
        <topology evidence="1 10">Multi-pass membrane protein</topology>
    </subcellularLocation>
</comment>
<keyword evidence="2 10" id="KW-0813">Transport</keyword>
<protein>
    <submittedName>
        <fullName evidence="14">Membrane protein</fullName>
    </submittedName>
</protein>
<gene>
    <name evidence="14" type="ORF">GETHLI_28850</name>
</gene>
<evidence type="ECO:0000313" key="15">
    <source>
        <dbReference type="Proteomes" id="UP001165069"/>
    </source>
</evidence>
<dbReference type="InterPro" id="IPR008969">
    <property type="entry name" value="CarboxyPept-like_regulatory"/>
</dbReference>
<comment type="similarity">
    <text evidence="10 11">Belongs to the TonB-dependent receptor family.</text>
</comment>
<reference evidence="14 15" key="1">
    <citation type="journal article" date="2023" name="Antonie Van Leeuwenhoek">
        <title>Mesoterricola silvestris gen. nov., sp. nov., Mesoterricola sediminis sp. nov., Geothrix oryzae sp. nov., Geothrix edaphica sp. nov., Geothrix rubra sp. nov., and Geothrix limicola sp. nov., six novel members of Acidobacteriota isolated from soils.</title>
        <authorList>
            <person name="Itoh H."/>
            <person name="Sugisawa Y."/>
            <person name="Mise K."/>
            <person name="Xu Z."/>
            <person name="Kuniyasu M."/>
            <person name="Ushijima N."/>
            <person name="Kawano K."/>
            <person name="Kobayashi E."/>
            <person name="Shiratori Y."/>
            <person name="Masuda Y."/>
            <person name="Senoo K."/>
        </authorList>
    </citation>
    <scope>NUCLEOTIDE SEQUENCE [LARGE SCALE GENOMIC DNA]</scope>
    <source>
        <strain evidence="14 15">Red804</strain>
    </source>
</reference>
<dbReference type="Proteomes" id="UP001165069">
    <property type="component" value="Unassembled WGS sequence"/>
</dbReference>
<keyword evidence="7 10" id="KW-0472">Membrane</keyword>
<dbReference type="EMBL" id="BSDE01000006">
    <property type="protein sequence ID" value="GLH74383.1"/>
    <property type="molecule type" value="Genomic_DNA"/>
</dbReference>